<proteinExistence type="predicted"/>
<evidence type="ECO:0000313" key="1">
    <source>
        <dbReference type="EMBL" id="MCP9274160.1"/>
    </source>
</evidence>
<accession>A0ABT1M5L3</accession>
<name>A0ABT1M5L3_9MYCO</name>
<dbReference type="EMBL" id="JANDBD010000007">
    <property type="protein sequence ID" value="MCP9274160.1"/>
    <property type="molecule type" value="Genomic_DNA"/>
</dbReference>
<organism evidence="1 2">
    <name type="scientific">Mycolicibacterium arenosum</name>
    <dbReference type="NCBI Taxonomy" id="2952157"/>
    <lineage>
        <taxon>Bacteria</taxon>
        <taxon>Bacillati</taxon>
        <taxon>Actinomycetota</taxon>
        <taxon>Actinomycetes</taxon>
        <taxon>Mycobacteriales</taxon>
        <taxon>Mycobacteriaceae</taxon>
        <taxon>Mycolicibacterium</taxon>
    </lineage>
</organism>
<evidence type="ECO:0000313" key="2">
    <source>
        <dbReference type="Proteomes" id="UP001651690"/>
    </source>
</evidence>
<comment type="caution">
    <text evidence="1">The sequence shown here is derived from an EMBL/GenBank/DDBJ whole genome shotgun (WGS) entry which is preliminary data.</text>
</comment>
<protein>
    <submittedName>
        <fullName evidence="1">Uncharacterized protein</fullName>
    </submittedName>
</protein>
<gene>
    <name evidence="1" type="ORF">NM203_18390</name>
</gene>
<keyword evidence="2" id="KW-1185">Reference proteome</keyword>
<dbReference type="RefSeq" id="WP_255061509.1">
    <property type="nucleotide sequence ID" value="NZ_JANDBD010000007.1"/>
</dbReference>
<reference evidence="1 2" key="1">
    <citation type="submission" date="2022-06" db="EMBL/GenBank/DDBJ databases">
        <title>Mycolicibacterium sp. CAU 1645 isolated from seawater.</title>
        <authorList>
            <person name="Kim W."/>
        </authorList>
    </citation>
    <scope>NUCLEOTIDE SEQUENCE [LARGE SCALE GENOMIC DNA]</scope>
    <source>
        <strain evidence="1 2">CAU 1645</strain>
    </source>
</reference>
<dbReference type="Proteomes" id="UP001651690">
    <property type="component" value="Unassembled WGS sequence"/>
</dbReference>
<sequence>MNAVTRDGTPVALDDAKFEWAHHGYDVLVGVAREAQGRITYPDIADTVQSGTGIRTAIPLMEWVDTSLTLVAEMCLRNGEPALTALVVETDTLEVSDGYASAYSLIGQPLPRNLQRAAAEMRSACYDHFSRREARGWDKTKLTGRVATPRPAPVRSPVRQRLRVDAVAPKVCASCRLELLPSGRCGYCD</sequence>